<comment type="caution">
    <text evidence="1">The sequence shown here is derived from an EMBL/GenBank/DDBJ whole genome shotgun (WGS) entry which is preliminary data.</text>
</comment>
<dbReference type="Proteomes" id="UP000807469">
    <property type="component" value="Unassembled WGS sequence"/>
</dbReference>
<protein>
    <submittedName>
        <fullName evidence="1">Uncharacterized protein</fullName>
    </submittedName>
</protein>
<reference evidence="1" key="1">
    <citation type="submission" date="2020-11" db="EMBL/GenBank/DDBJ databases">
        <authorList>
            <consortium name="DOE Joint Genome Institute"/>
            <person name="Ahrendt S."/>
            <person name="Riley R."/>
            <person name="Andreopoulos W."/>
            <person name="Labutti K."/>
            <person name="Pangilinan J."/>
            <person name="Ruiz-Duenas F.J."/>
            <person name="Barrasa J.M."/>
            <person name="Sanchez-Garcia M."/>
            <person name="Camarero S."/>
            <person name="Miyauchi S."/>
            <person name="Serrano A."/>
            <person name="Linde D."/>
            <person name="Babiker R."/>
            <person name="Drula E."/>
            <person name="Ayuso-Fernandez I."/>
            <person name="Pacheco R."/>
            <person name="Padilla G."/>
            <person name="Ferreira P."/>
            <person name="Barriuso J."/>
            <person name="Kellner H."/>
            <person name="Castanera R."/>
            <person name="Alfaro M."/>
            <person name="Ramirez L."/>
            <person name="Pisabarro A.G."/>
            <person name="Kuo A."/>
            <person name="Tritt A."/>
            <person name="Lipzen A."/>
            <person name="He G."/>
            <person name="Yan M."/>
            <person name="Ng V."/>
            <person name="Cullen D."/>
            <person name="Martin F."/>
            <person name="Rosso M.-N."/>
            <person name="Henrissat B."/>
            <person name="Hibbett D."/>
            <person name="Martinez A.T."/>
            <person name="Grigoriev I.V."/>
        </authorList>
    </citation>
    <scope>NUCLEOTIDE SEQUENCE</scope>
    <source>
        <strain evidence="1">CIRM-BRFM 674</strain>
    </source>
</reference>
<accession>A0A9P5YTQ8</accession>
<sequence>MPGFPRIKASFLGYIGICTGKKIGALHFVDVADSLVVETSDCVYSSSIPNDDKRHERRWHLTKTGAGGCGWKQATVAWICSKKYTRSAARYKHAPPSPSPSPPLAAVAIAIDVAVTLRLSTSPLPAFCNSSRICLKDLRTLARKRSLMSWPMLSPK</sequence>
<evidence type="ECO:0000313" key="1">
    <source>
        <dbReference type="EMBL" id="KAF9473761.1"/>
    </source>
</evidence>
<gene>
    <name evidence="1" type="ORF">BDN70DRAFT_885561</name>
</gene>
<evidence type="ECO:0000313" key="2">
    <source>
        <dbReference type="Proteomes" id="UP000807469"/>
    </source>
</evidence>
<dbReference type="EMBL" id="MU155418">
    <property type="protein sequence ID" value="KAF9473761.1"/>
    <property type="molecule type" value="Genomic_DNA"/>
</dbReference>
<proteinExistence type="predicted"/>
<keyword evidence="2" id="KW-1185">Reference proteome</keyword>
<name>A0A9P5YTQ8_9AGAR</name>
<organism evidence="1 2">
    <name type="scientific">Pholiota conissans</name>
    <dbReference type="NCBI Taxonomy" id="109636"/>
    <lineage>
        <taxon>Eukaryota</taxon>
        <taxon>Fungi</taxon>
        <taxon>Dikarya</taxon>
        <taxon>Basidiomycota</taxon>
        <taxon>Agaricomycotina</taxon>
        <taxon>Agaricomycetes</taxon>
        <taxon>Agaricomycetidae</taxon>
        <taxon>Agaricales</taxon>
        <taxon>Agaricineae</taxon>
        <taxon>Strophariaceae</taxon>
        <taxon>Pholiota</taxon>
    </lineage>
</organism>
<dbReference type="AlphaFoldDB" id="A0A9P5YTQ8"/>